<evidence type="ECO:0000256" key="6">
    <source>
        <dbReference type="SAM" id="MobiDB-lite"/>
    </source>
</evidence>
<dbReference type="GO" id="GO:0004252">
    <property type="term" value="F:serine-type endopeptidase activity"/>
    <property type="evidence" value="ECO:0007669"/>
    <property type="project" value="InterPro"/>
</dbReference>
<evidence type="ECO:0000256" key="4">
    <source>
        <dbReference type="ARBA" id="ARBA00022825"/>
    </source>
</evidence>
<gene>
    <name evidence="9" type="ORF">EV382_2660</name>
</gene>
<feature type="region of interest" description="Disordered" evidence="6">
    <location>
        <begin position="499"/>
        <end position="525"/>
    </location>
</feature>
<dbReference type="InterPro" id="IPR050131">
    <property type="entry name" value="Peptidase_S8_subtilisin-like"/>
</dbReference>
<reference evidence="9 10" key="1">
    <citation type="submission" date="2019-02" db="EMBL/GenBank/DDBJ databases">
        <title>Sequencing the genomes of 1000 actinobacteria strains.</title>
        <authorList>
            <person name="Klenk H.-P."/>
        </authorList>
    </citation>
    <scope>NUCLEOTIDE SEQUENCE [LARGE SCALE GENOMIC DNA]</scope>
    <source>
        <strain evidence="9 10">DSM 45888</strain>
    </source>
</reference>
<keyword evidence="4" id="KW-0720">Serine protease</keyword>
<dbReference type="GO" id="GO:0006508">
    <property type="term" value="P:proteolysis"/>
    <property type="evidence" value="ECO:0007669"/>
    <property type="project" value="UniProtKB-KW"/>
</dbReference>
<dbReference type="InterPro" id="IPR000209">
    <property type="entry name" value="Peptidase_S8/S53_dom"/>
</dbReference>
<evidence type="ECO:0000256" key="1">
    <source>
        <dbReference type="ARBA" id="ARBA00011073"/>
    </source>
</evidence>
<dbReference type="PANTHER" id="PTHR43806:SF11">
    <property type="entry name" value="CEREVISIN-RELATED"/>
    <property type="match status" value="1"/>
</dbReference>
<evidence type="ECO:0000256" key="7">
    <source>
        <dbReference type="SAM" id="SignalP"/>
    </source>
</evidence>
<dbReference type="SUPFAM" id="SSF52743">
    <property type="entry name" value="Subtilisin-like"/>
    <property type="match status" value="1"/>
</dbReference>
<evidence type="ECO:0000259" key="8">
    <source>
        <dbReference type="Pfam" id="PF00082"/>
    </source>
</evidence>
<feature type="region of interest" description="Disordered" evidence="6">
    <location>
        <begin position="549"/>
        <end position="588"/>
    </location>
</feature>
<dbReference type="PRINTS" id="PR00723">
    <property type="entry name" value="SUBTILISIN"/>
</dbReference>
<dbReference type="InterPro" id="IPR015500">
    <property type="entry name" value="Peptidase_S8_subtilisin-rel"/>
</dbReference>
<evidence type="ECO:0000313" key="9">
    <source>
        <dbReference type="EMBL" id="RZT79461.1"/>
    </source>
</evidence>
<proteinExistence type="inferred from homology"/>
<dbReference type="PANTHER" id="PTHR43806">
    <property type="entry name" value="PEPTIDASE S8"/>
    <property type="match status" value="1"/>
</dbReference>
<comment type="caution">
    <text evidence="5">Lacks conserved residue(s) required for the propagation of feature annotation.</text>
</comment>
<dbReference type="Gene3D" id="3.40.50.200">
    <property type="entry name" value="Peptidase S8/S53 domain"/>
    <property type="match status" value="1"/>
</dbReference>
<evidence type="ECO:0000256" key="5">
    <source>
        <dbReference type="PROSITE-ProRule" id="PRU01240"/>
    </source>
</evidence>
<keyword evidence="7" id="KW-0732">Signal</keyword>
<comment type="similarity">
    <text evidence="1 5">Belongs to the peptidase S8 family.</text>
</comment>
<accession>A0A4Q7UGV1</accession>
<dbReference type="AlphaFoldDB" id="A0A4Q7UGV1"/>
<dbReference type="RefSeq" id="WP_130401899.1">
    <property type="nucleotide sequence ID" value="NZ_SHKK01000001.1"/>
</dbReference>
<keyword evidence="10" id="KW-1185">Reference proteome</keyword>
<feature type="domain" description="Peptidase S8/S53" evidence="8">
    <location>
        <begin position="195"/>
        <end position="443"/>
    </location>
</feature>
<keyword evidence="2" id="KW-0645">Protease</keyword>
<dbReference type="PROSITE" id="PS51892">
    <property type="entry name" value="SUBTILASE"/>
    <property type="match status" value="1"/>
</dbReference>
<evidence type="ECO:0000256" key="3">
    <source>
        <dbReference type="ARBA" id="ARBA00022801"/>
    </source>
</evidence>
<protein>
    <submittedName>
        <fullName evidence="9">Subtilase family protein</fullName>
    </submittedName>
</protein>
<feature type="region of interest" description="Disordered" evidence="6">
    <location>
        <begin position="133"/>
        <end position="191"/>
    </location>
</feature>
<dbReference type="Pfam" id="PF00082">
    <property type="entry name" value="Peptidase_S8"/>
    <property type="match status" value="1"/>
</dbReference>
<organism evidence="9 10">
    <name type="scientific">Micromonospora violae</name>
    <dbReference type="NCBI Taxonomy" id="1278207"/>
    <lineage>
        <taxon>Bacteria</taxon>
        <taxon>Bacillati</taxon>
        <taxon>Actinomycetota</taxon>
        <taxon>Actinomycetes</taxon>
        <taxon>Micromonosporales</taxon>
        <taxon>Micromonosporaceae</taxon>
        <taxon>Micromonospora</taxon>
    </lineage>
</organism>
<dbReference type="Proteomes" id="UP000293781">
    <property type="component" value="Unassembled WGS sequence"/>
</dbReference>
<dbReference type="EMBL" id="SHKK01000001">
    <property type="protein sequence ID" value="RZT79461.1"/>
    <property type="molecule type" value="Genomic_DNA"/>
</dbReference>
<dbReference type="OrthoDB" id="8444614at2"/>
<sequence length="588" mass="57873">MTAKVRALSSVLGCVALMAALTQAGGADELPGGTVSASRPMPVAVVSTPTPSTTDGPTQNDAFVKYYTVGTGQDSPETLAAIAKRLLGTANRAEEIYQLNVGRAQPDGQALTESRQLRAGWSLIMPWDAIGDGVQVGQVPTGAPAGGTPSPPPPPAPPRSGPKSGPCANSLPTRTDAGWAQDRMTPDQAWGRTRGDGVLVAVVDSGVDGRTPALGGRVAVGADIPAGSGRGDIDCLGSGTAMASIIGARVPTTDERGTPLIGIAPEAMILPLRVVGETPQSSPADAATAIQVAVSAGARVIALGSFVDLSDAAVVAAVRQASDHDVVLVAPAPAASDASSAPTGPDTVLRVGGFGPEGQPAASYQPGGVDVAAPGIDVAAVGANGSGMRSGSGSQYAVAFVAGAAALVRSAYPDLKAAQVVNRIKATADHAGRTDPDPVTGWGMVNANAAVTTALAAEAKPAPRDGGGAPTGRILSVALLVVSGLAGAALLFRRPSRPEATGDTAATDPPAGPVVSATKPGGIDTDLGRTADRVRGVYHVDALPDLAQPGPVDDGIIAGGAPAGNDAQARAAATGTPGSRPTGSAARG</sequence>
<feature type="compositionally biased region" description="Pro residues" evidence="6">
    <location>
        <begin position="149"/>
        <end position="160"/>
    </location>
</feature>
<evidence type="ECO:0000256" key="2">
    <source>
        <dbReference type="ARBA" id="ARBA00022670"/>
    </source>
</evidence>
<dbReference type="InterPro" id="IPR036852">
    <property type="entry name" value="Peptidase_S8/S53_dom_sf"/>
</dbReference>
<evidence type="ECO:0000313" key="10">
    <source>
        <dbReference type="Proteomes" id="UP000293781"/>
    </source>
</evidence>
<feature type="signal peptide" evidence="7">
    <location>
        <begin position="1"/>
        <end position="24"/>
    </location>
</feature>
<keyword evidence="3" id="KW-0378">Hydrolase</keyword>
<feature type="chain" id="PRO_5038472698" evidence="7">
    <location>
        <begin position="25"/>
        <end position="588"/>
    </location>
</feature>
<comment type="caution">
    <text evidence="9">The sequence shown here is derived from an EMBL/GenBank/DDBJ whole genome shotgun (WGS) entry which is preliminary data.</text>
</comment>
<name>A0A4Q7UGV1_9ACTN</name>